<dbReference type="PANTHER" id="PTHR44757">
    <property type="entry name" value="DIGUANYLATE CYCLASE DGCP"/>
    <property type="match status" value="1"/>
</dbReference>
<dbReference type="AlphaFoldDB" id="A0A380W735"/>
<organism evidence="5 6">
    <name type="scientific">Afipia felis</name>
    <name type="common">Cat scratch disease bacillus</name>
    <dbReference type="NCBI Taxonomy" id="1035"/>
    <lineage>
        <taxon>Bacteria</taxon>
        <taxon>Pseudomonadati</taxon>
        <taxon>Pseudomonadota</taxon>
        <taxon>Alphaproteobacteria</taxon>
        <taxon>Hyphomicrobiales</taxon>
        <taxon>Nitrobacteraceae</taxon>
        <taxon>Afipia</taxon>
    </lineage>
</organism>
<dbReference type="CDD" id="cd01949">
    <property type="entry name" value="GGDEF"/>
    <property type="match status" value="1"/>
</dbReference>
<accession>A0A380W735</accession>
<dbReference type="OrthoDB" id="9814202at2"/>
<keyword evidence="1" id="KW-0472">Membrane</keyword>
<dbReference type="Proteomes" id="UP000254343">
    <property type="component" value="Unassembled WGS sequence"/>
</dbReference>
<keyword evidence="1" id="KW-0812">Transmembrane</keyword>
<evidence type="ECO:0000259" key="2">
    <source>
        <dbReference type="PROSITE" id="PS50883"/>
    </source>
</evidence>
<dbReference type="PROSITE" id="PS50924">
    <property type="entry name" value="MHYT"/>
    <property type="match status" value="1"/>
</dbReference>
<dbReference type="InterPro" id="IPR029787">
    <property type="entry name" value="Nucleotide_cyclase"/>
</dbReference>
<dbReference type="CDD" id="cd01948">
    <property type="entry name" value="EAL"/>
    <property type="match status" value="1"/>
</dbReference>
<keyword evidence="1" id="KW-1133">Transmembrane helix</keyword>
<dbReference type="InterPro" id="IPR005330">
    <property type="entry name" value="MHYT_dom"/>
</dbReference>
<dbReference type="SUPFAM" id="SSF55073">
    <property type="entry name" value="Nucleotide cyclase"/>
    <property type="match status" value="1"/>
</dbReference>
<name>A0A380W735_AFIFE</name>
<feature type="transmembrane region" description="Helical" evidence="1">
    <location>
        <begin position="178"/>
        <end position="199"/>
    </location>
</feature>
<dbReference type="SUPFAM" id="SSF141868">
    <property type="entry name" value="EAL domain-like"/>
    <property type="match status" value="1"/>
</dbReference>
<evidence type="ECO:0000259" key="4">
    <source>
        <dbReference type="PROSITE" id="PS50924"/>
    </source>
</evidence>
<dbReference type="FunFam" id="3.30.70.270:FF:000001">
    <property type="entry name" value="Diguanylate cyclase domain protein"/>
    <property type="match status" value="1"/>
</dbReference>
<reference evidence="5 6" key="1">
    <citation type="submission" date="2018-06" db="EMBL/GenBank/DDBJ databases">
        <authorList>
            <consortium name="Pathogen Informatics"/>
            <person name="Doyle S."/>
        </authorList>
    </citation>
    <scope>NUCLEOTIDE SEQUENCE [LARGE SCALE GENOMIC DNA]</scope>
    <source>
        <strain evidence="5 6">NCTC12722</strain>
    </source>
</reference>
<dbReference type="InterPro" id="IPR001633">
    <property type="entry name" value="EAL_dom"/>
</dbReference>
<dbReference type="InterPro" id="IPR035965">
    <property type="entry name" value="PAS-like_dom_sf"/>
</dbReference>
<dbReference type="CDD" id="cd00130">
    <property type="entry name" value="PAS"/>
    <property type="match status" value="1"/>
</dbReference>
<evidence type="ECO:0000313" key="5">
    <source>
        <dbReference type="EMBL" id="SUU83965.1"/>
    </source>
</evidence>
<dbReference type="Pfam" id="PF03707">
    <property type="entry name" value="MHYT"/>
    <property type="match status" value="2"/>
</dbReference>
<dbReference type="Pfam" id="PF00563">
    <property type="entry name" value="EAL"/>
    <property type="match status" value="1"/>
</dbReference>
<protein>
    <submittedName>
        <fullName evidence="5">Cyclic di-GMP phosphodiesterase Gmr</fullName>
        <ecNumber evidence="5">3.1.4.52</ecNumber>
    </submittedName>
</protein>
<dbReference type="Gene3D" id="3.20.20.450">
    <property type="entry name" value="EAL domain"/>
    <property type="match status" value="1"/>
</dbReference>
<dbReference type="GO" id="GO:0071111">
    <property type="term" value="F:cyclic-guanylate-specific phosphodiesterase activity"/>
    <property type="evidence" value="ECO:0007669"/>
    <property type="project" value="UniProtKB-EC"/>
</dbReference>
<feature type="transmembrane region" description="Helical" evidence="1">
    <location>
        <begin position="147"/>
        <end position="166"/>
    </location>
</feature>
<dbReference type="SUPFAM" id="SSF55785">
    <property type="entry name" value="PYP-like sensor domain (PAS domain)"/>
    <property type="match status" value="1"/>
</dbReference>
<gene>
    <name evidence="5" type="primary">gmr_3</name>
    <name evidence="5" type="ORF">NCTC12722_01145</name>
</gene>
<feature type="domain" description="EAL" evidence="2">
    <location>
        <begin position="535"/>
        <end position="785"/>
    </location>
</feature>
<dbReference type="PROSITE" id="PS50887">
    <property type="entry name" value="GGDEF"/>
    <property type="match status" value="1"/>
</dbReference>
<feature type="transmembrane region" description="Helical" evidence="1">
    <location>
        <begin position="82"/>
        <end position="105"/>
    </location>
</feature>
<dbReference type="InterPro" id="IPR052155">
    <property type="entry name" value="Biofilm_reg_signaling"/>
</dbReference>
<dbReference type="SMART" id="SM00267">
    <property type="entry name" value="GGDEF"/>
    <property type="match status" value="1"/>
</dbReference>
<dbReference type="Gene3D" id="3.30.70.270">
    <property type="match status" value="1"/>
</dbReference>
<dbReference type="Pfam" id="PF13426">
    <property type="entry name" value="PAS_9"/>
    <property type="match status" value="1"/>
</dbReference>
<dbReference type="Pfam" id="PF00990">
    <property type="entry name" value="GGDEF"/>
    <property type="match status" value="1"/>
</dbReference>
<feature type="transmembrane region" description="Helical" evidence="1">
    <location>
        <begin position="16"/>
        <end position="35"/>
    </location>
</feature>
<proteinExistence type="predicted"/>
<dbReference type="EMBL" id="UIGB01000001">
    <property type="protein sequence ID" value="SUU83965.1"/>
    <property type="molecule type" value="Genomic_DNA"/>
</dbReference>
<evidence type="ECO:0000259" key="3">
    <source>
        <dbReference type="PROSITE" id="PS50887"/>
    </source>
</evidence>
<dbReference type="Gene3D" id="3.30.450.20">
    <property type="entry name" value="PAS domain"/>
    <property type="match status" value="1"/>
</dbReference>
<feature type="domain" description="MHYT" evidence="4">
    <location>
        <begin position="12"/>
        <end position="199"/>
    </location>
</feature>
<dbReference type="EC" id="3.1.4.52" evidence="5"/>
<dbReference type="InterPro" id="IPR035919">
    <property type="entry name" value="EAL_sf"/>
</dbReference>
<feature type="transmembrane region" description="Helical" evidence="1">
    <location>
        <begin position="117"/>
        <end position="141"/>
    </location>
</feature>
<dbReference type="SMART" id="SM00052">
    <property type="entry name" value="EAL"/>
    <property type="match status" value="1"/>
</dbReference>
<feature type="transmembrane region" description="Helical" evidence="1">
    <location>
        <begin position="211"/>
        <end position="237"/>
    </location>
</feature>
<feature type="transmembrane region" description="Helical" evidence="1">
    <location>
        <begin position="47"/>
        <end position="70"/>
    </location>
</feature>
<dbReference type="InterPro" id="IPR000160">
    <property type="entry name" value="GGDEF_dom"/>
</dbReference>
<dbReference type="RefSeq" id="WP_002718744.1">
    <property type="nucleotide sequence ID" value="NZ_UFSI01000001.1"/>
</dbReference>
<dbReference type="InterPro" id="IPR000014">
    <property type="entry name" value="PAS"/>
</dbReference>
<dbReference type="NCBIfam" id="TIGR00254">
    <property type="entry name" value="GGDEF"/>
    <property type="match status" value="1"/>
</dbReference>
<evidence type="ECO:0000256" key="1">
    <source>
        <dbReference type="PROSITE-ProRule" id="PRU00244"/>
    </source>
</evidence>
<keyword evidence="5" id="KW-0378">Hydrolase</keyword>
<dbReference type="PANTHER" id="PTHR44757:SF2">
    <property type="entry name" value="BIOFILM ARCHITECTURE MAINTENANCE PROTEIN MBAA"/>
    <property type="match status" value="1"/>
</dbReference>
<dbReference type="GO" id="GO:0016020">
    <property type="term" value="C:membrane"/>
    <property type="evidence" value="ECO:0007669"/>
    <property type="project" value="UniProtKB-UniRule"/>
</dbReference>
<dbReference type="NCBIfam" id="TIGR00229">
    <property type="entry name" value="sensory_box"/>
    <property type="match status" value="1"/>
</dbReference>
<sequence length="800" mass="86082">MLKIYNCIATAHDLRLVMLAAIVCALSSFAAFRLLHHARTVHGQMRYIWLAVSAVSIGFGIWATHFIAMLAFSPGIQSGYNIALTALSLAAAILLTGGGLAVAMIPGWSAAPVLGGAIVAGGIAAMHYTGMAAFEIAGIIVWDFAMVAWSIVLGAVLGAIALPVGLHDSSEKWKAAGAVLLTLAICSHHFTGMAAVTILPDPAMHVPDTALPPALLAILVCAASLTIILLALGAVALDVRDRRRAELETDRMRGLANAAVEGLLVCDGDTIVTVNDSFAQLTGSSSAALVGSKLDRCLPDEATRSKLFATPNQPMEVTLLDQSGAGIPAEVILRPIDYAGRPHHVIAVRDLRARKKNEQHIRYLAHHDALTSLPNRTSFNTAIDQALEVLPKNQKLAVLCLDLDRFKEVNDLFGHAAGDKVLQTVAIRIGALLGNGQVMSRLGGDEFAILLPNAADVQSARRFAESVLGALRVKGDTPETDSISSSVGIALYPDDASDRQMLLNHADTALYRAKTEGRNTYRFFEARMGEEVRERRMIEHDLRHAVARHELRLVYQPQHDIKTNTVTGFEALLRWKHPTRGDVSPATFIPIAEEAGAILGIGEWVLRTACREAASWPEPLTVAVNVSTLQIYDPHFAQLVHSILLETGLPPGQLELEITETALVRDLNRALLTLRQIKALGVHIAMDDFGTGYSSLSNLRAFPFDKIKIDGSFIKSVDHNEQAATIVRTVLGLGRGLGLPVLAEGVETVGEMKFLRDQNCDEIQGYLIGRPSDIEDFRTFTHNEAPSDIGSSTMSAAKAG</sequence>
<feature type="domain" description="GGDEF" evidence="3">
    <location>
        <begin position="394"/>
        <end position="526"/>
    </location>
</feature>
<dbReference type="InterPro" id="IPR043128">
    <property type="entry name" value="Rev_trsase/Diguanyl_cyclase"/>
</dbReference>
<evidence type="ECO:0000313" key="6">
    <source>
        <dbReference type="Proteomes" id="UP000254343"/>
    </source>
</evidence>
<dbReference type="PROSITE" id="PS50883">
    <property type="entry name" value="EAL"/>
    <property type="match status" value="1"/>
</dbReference>